<dbReference type="Gene3D" id="3.20.20.30">
    <property type="entry name" value="Luciferase-like domain"/>
    <property type="match status" value="1"/>
</dbReference>
<evidence type="ECO:0000313" key="3">
    <source>
        <dbReference type="EMBL" id="MDR7276574.1"/>
    </source>
</evidence>
<dbReference type="Proteomes" id="UP001183643">
    <property type="component" value="Unassembled WGS sequence"/>
</dbReference>
<dbReference type="PANTHER" id="PTHR30137">
    <property type="entry name" value="LUCIFERASE-LIKE MONOOXYGENASE"/>
    <property type="match status" value="1"/>
</dbReference>
<reference evidence="3" key="1">
    <citation type="submission" date="2023-07" db="EMBL/GenBank/DDBJ databases">
        <title>Sequencing the genomes of 1000 actinobacteria strains.</title>
        <authorList>
            <person name="Klenk H.-P."/>
        </authorList>
    </citation>
    <scope>NUCLEOTIDE SEQUENCE</scope>
    <source>
        <strain evidence="3">DSM 44707</strain>
    </source>
</reference>
<protein>
    <submittedName>
        <fullName evidence="3">Luciferase family oxidoreductase group 1</fullName>
    </submittedName>
</protein>
<dbReference type="RefSeq" id="WP_310368777.1">
    <property type="nucleotide sequence ID" value="NZ_JAVDYB010000001.1"/>
</dbReference>
<dbReference type="PANTHER" id="PTHR30137:SF6">
    <property type="entry name" value="LUCIFERASE-LIKE MONOOXYGENASE"/>
    <property type="match status" value="1"/>
</dbReference>
<dbReference type="GO" id="GO:0016705">
    <property type="term" value="F:oxidoreductase activity, acting on paired donors, with incorporation or reduction of molecular oxygen"/>
    <property type="evidence" value="ECO:0007669"/>
    <property type="project" value="InterPro"/>
</dbReference>
<comment type="similarity">
    <text evidence="1">To bacterial alkanal monooxygenase alpha and beta chains.</text>
</comment>
<dbReference type="InterPro" id="IPR036661">
    <property type="entry name" value="Luciferase-like_sf"/>
</dbReference>
<dbReference type="Pfam" id="PF00296">
    <property type="entry name" value="Bac_luciferase"/>
    <property type="match status" value="1"/>
</dbReference>
<accession>A0AAE3YMN1</accession>
<proteinExistence type="predicted"/>
<keyword evidence="4" id="KW-1185">Reference proteome</keyword>
<evidence type="ECO:0000256" key="1">
    <source>
        <dbReference type="ARBA" id="ARBA00007789"/>
    </source>
</evidence>
<dbReference type="InterPro" id="IPR011251">
    <property type="entry name" value="Luciferase-like_dom"/>
</dbReference>
<dbReference type="SUPFAM" id="SSF51679">
    <property type="entry name" value="Bacterial luciferase-like"/>
    <property type="match status" value="1"/>
</dbReference>
<dbReference type="InterPro" id="IPR019949">
    <property type="entry name" value="CmoO-like"/>
</dbReference>
<dbReference type="InterPro" id="IPR050766">
    <property type="entry name" value="Bact_Lucif_Oxidored"/>
</dbReference>
<gene>
    <name evidence="3" type="ORF">J2S41_003352</name>
</gene>
<feature type="domain" description="Luciferase-like" evidence="2">
    <location>
        <begin position="17"/>
        <end position="306"/>
    </location>
</feature>
<sequence>MPIALSALELALTETGRTAADALDVAMRAVKHVDELGYRRVWFAEHHGSTLAASVVPPVLIAHAAARTSRIRVGAGGVLAPNHAPLTVAEQFATLATLHPDRIDLGIGRGPGTNDQQIIRALRRGADPTTDAQYQADVREVLSHVSGESGIRLTSGPAGVEIPRPAPWLLSSSPAGAELAAELGLPVAFAHHFRPDQTAAAAARYRERFRPSRWLDRPYVMVALESVVADTDEEAARLGMPMALTFAFIQTGRGDEVLPTPEDAAAIGLPDDVRAGVEAHTAAQARGSVDTVARRFAEVVAETGADELMLACSIYDPDARLRSYDLAMKAAALA</sequence>
<dbReference type="GO" id="GO:0005829">
    <property type="term" value="C:cytosol"/>
    <property type="evidence" value="ECO:0007669"/>
    <property type="project" value="TreeGrafter"/>
</dbReference>
<dbReference type="EMBL" id="JAVDYB010000001">
    <property type="protein sequence ID" value="MDR7276574.1"/>
    <property type="molecule type" value="Genomic_DNA"/>
</dbReference>
<evidence type="ECO:0000259" key="2">
    <source>
        <dbReference type="Pfam" id="PF00296"/>
    </source>
</evidence>
<name>A0AAE3YMN1_9ACTN</name>
<comment type="caution">
    <text evidence="3">The sequence shown here is derived from an EMBL/GenBank/DDBJ whole genome shotgun (WGS) entry which is preliminary data.</text>
</comment>
<evidence type="ECO:0000313" key="4">
    <source>
        <dbReference type="Proteomes" id="UP001183643"/>
    </source>
</evidence>
<dbReference type="AlphaFoldDB" id="A0AAE3YMN1"/>
<dbReference type="NCBIfam" id="TIGR03558">
    <property type="entry name" value="oxido_grp_1"/>
    <property type="match status" value="1"/>
</dbReference>
<dbReference type="CDD" id="cd00347">
    <property type="entry name" value="Flavin_utilizing_monoxygenases"/>
    <property type="match status" value="1"/>
</dbReference>
<organism evidence="3 4">
    <name type="scientific">Catenuloplanes atrovinosus</name>
    <dbReference type="NCBI Taxonomy" id="137266"/>
    <lineage>
        <taxon>Bacteria</taxon>
        <taxon>Bacillati</taxon>
        <taxon>Actinomycetota</taxon>
        <taxon>Actinomycetes</taxon>
        <taxon>Micromonosporales</taxon>
        <taxon>Micromonosporaceae</taxon>
        <taxon>Catenuloplanes</taxon>
    </lineage>
</organism>